<evidence type="ECO:0000256" key="11">
    <source>
        <dbReference type="RuleBase" id="RU364052"/>
    </source>
</evidence>
<evidence type="ECO:0000256" key="10">
    <source>
        <dbReference type="ARBA" id="ARBA00023133"/>
    </source>
</evidence>
<dbReference type="InterPro" id="IPR004572">
    <property type="entry name" value="Protoporphyrinogen_oxidase"/>
</dbReference>
<keyword evidence="10 11" id="KW-0350">Heme biosynthesis</keyword>
<dbReference type="RefSeq" id="WP_201635139.1">
    <property type="nucleotide sequence ID" value="NZ_JAEQNB010000003.1"/>
</dbReference>
<dbReference type="PANTHER" id="PTHR42923">
    <property type="entry name" value="PROTOPORPHYRINOGEN OXIDASE"/>
    <property type="match status" value="1"/>
</dbReference>
<evidence type="ECO:0000259" key="12">
    <source>
        <dbReference type="Pfam" id="PF01593"/>
    </source>
</evidence>
<comment type="similarity">
    <text evidence="4 11">Belongs to the protoporphyrinogen/coproporphyrinogen oxidase family. Coproporphyrinogen III oxidase subfamily.</text>
</comment>
<comment type="caution">
    <text evidence="13">The sequence shown here is derived from an EMBL/GenBank/DDBJ whole genome shotgun (WGS) entry which is preliminary data.</text>
</comment>
<evidence type="ECO:0000256" key="6">
    <source>
        <dbReference type="ARBA" id="ARBA00019046"/>
    </source>
</evidence>
<dbReference type="PANTHER" id="PTHR42923:SF3">
    <property type="entry name" value="PROTOPORPHYRINOGEN OXIDASE"/>
    <property type="match status" value="1"/>
</dbReference>
<organism evidence="13 14">
    <name type="scientific">Tumebacillus amylolyticus</name>
    <dbReference type="NCBI Taxonomy" id="2801339"/>
    <lineage>
        <taxon>Bacteria</taxon>
        <taxon>Bacillati</taxon>
        <taxon>Bacillota</taxon>
        <taxon>Bacilli</taxon>
        <taxon>Bacillales</taxon>
        <taxon>Alicyclobacillaceae</taxon>
        <taxon>Tumebacillus</taxon>
    </lineage>
</organism>
<feature type="domain" description="Amine oxidase" evidence="12">
    <location>
        <begin position="13"/>
        <end position="481"/>
    </location>
</feature>
<dbReference type="Pfam" id="PF01593">
    <property type="entry name" value="Amino_oxidase"/>
    <property type="match status" value="1"/>
</dbReference>
<evidence type="ECO:0000256" key="3">
    <source>
        <dbReference type="ARBA" id="ARBA00004744"/>
    </source>
</evidence>
<keyword evidence="8 11" id="KW-0274">FAD</keyword>
<evidence type="ECO:0000256" key="7">
    <source>
        <dbReference type="ARBA" id="ARBA00022630"/>
    </source>
</evidence>
<keyword evidence="7 11" id="KW-0285">Flavoprotein</keyword>
<evidence type="ECO:0000256" key="8">
    <source>
        <dbReference type="ARBA" id="ARBA00022827"/>
    </source>
</evidence>
<comment type="subcellular location">
    <subcellularLocation>
        <location evidence="11">Cytoplasm</location>
    </subcellularLocation>
</comment>
<dbReference type="NCBIfam" id="TIGR00562">
    <property type="entry name" value="proto_IX_ox"/>
    <property type="match status" value="1"/>
</dbReference>
<dbReference type="InterPro" id="IPR036188">
    <property type="entry name" value="FAD/NAD-bd_sf"/>
</dbReference>
<keyword evidence="11" id="KW-0963">Cytoplasm</keyword>
<dbReference type="Gene3D" id="1.10.3110.10">
    <property type="entry name" value="protoporphyrinogen ix oxidase, domain 3"/>
    <property type="match status" value="1"/>
</dbReference>
<protein>
    <recommendedName>
        <fullName evidence="6 11">Coproporphyrinogen III oxidase</fullName>
        <ecNumber evidence="5 11">1.3.3.15</ecNumber>
    </recommendedName>
</protein>
<evidence type="ECO:0000256" key="5">
    <source>
        <dbReference type="ARBA" id="ARBA00012402"/>
    </source>
</evidence>
<dbReference type="SUPFAM" id="SSF54373">
    <property type="entry name" value="FAD-linked reductases, C-terminal domain"/>
    <property type="match status" value="1"/>
</dbReference>
<evidence type="ECO:0000256" key="1">
    <source>
        <dbReference type="ARBA" id="ARBA00001755"/>
    </source>
</evidence>
<dbReference type="InterPro" id="IPR002937">
    <property type="entry name" value="Amino_oxidase"/>
</dbReference>
<evidence type="ECO:0000256" key="2">
    <source>
        <dbReference type="ARBA" id="ARBA00001974"/>
    </source>
</evidence>
<name>A0ABS1JAT2_9BACL</name>
<dbReference type="Gene3D" id="3.90.660.20">
    <property type="entry name" value="Protoporphyrinogen oxidase, mitochondrial, domain 2"/>
    <property type="match status" value="1"/>
</dbReference>
<comment type="function">
    <text evidence="11">Involved in coproporphyrin-dependent heme b biosynthesis. Catalyzes the oxidation of coproporphyrinogen III to coproporphyrin III.</text>
</comment>
<comment type="catalytic activity">
    <reaction evidence="1">
        <text>coproporphyrinogen III + 3 O2 = coproporphyrin III + 3 H2O2</text>
        <dbReference type="Rhea" id="RHEA:43436"/>
        <dbReference type="ChEBI" id="CHEBI:15379"/>
        <dbReference type="ChEBI" id="CHEBI:16240"/>
        <dbReference type="ChEBI" id="CHEBI:57309"/>
        <dbReference type="ChEBI" id="CHEBI:131725"/>
        <dbReference type="EC" id="1.3.3.15"/>
    </reaction>
    <physiologicalReaction direction="left-to-right" evidence="1">
        <dbReference type="Rhea" id="RHEA:43437"/>
    </physiologicalReaction>
</comment>
<comment type="pathway">
    <text evidence="3 11">Porphyrin-containing compound metabolism; protoheme biosynthesis.</text>
</comment>
<evidence type="ECO:0000256" key="9">
    <source>
        <dbReference type="ARBA" id="ARBA00023002"/>
    </source>
</evidence>
<dbReference type="Proteomes" id="UP000602284">
    <property type="component" value="Unassembled WGS sequence"/>
</dbReference>
<comment type="cofactor">
    <cofactor evidence="2 11">
        <name>FAD</name>
        <dbReference type="ChEBI" id="CHEBI:57692"/>
    </cofactor>
</comment>
<proteinExistence type="inferred from homology"/>
<reference evidence="13 14" key="1">
    <citation type="submission" date="2021-01" db="EMBL/GenBank/DDBJ databases">
        <title>Tumebacillus sp. strain ITR2 16S ribosomal RNA gene Genome sequencing and assembly.</title>
        <authorList>
            <person name="Kang M."/>
        </authorList>
    </citation>
    <scope>NUCLEOTIDE SEQUENCE [LARGE SCALE GENOMIC DNA]</scope>
    <source>
        <strain evidence="13 14">ITR2</strain>
    </source>
</reference>
<dbReference type="SUPFAM" id="SSF51905">
    <property type="entry name" value="FAD/NAD(P)-binding domain"/>
    <property type="match status" value="1"/>
</dbReference>
<dbReference type="InterPro" id="IPR050464">
    <property type="entry name" value="Zeta_carotene_desat/Oxidored"/>
</dbReference>
<keyword evidence="14" id="KW-1185">Reference proteome</keyword>
<dbReference type="GO" id="GO:0004729">
    <property type="term" value="F:oxygen-dependent protoporphyrinogen oxidase activity"/>
    <property type="evidence" value="ECO:0007669"/>
    <property type="project" value="UniProtKB-EC"/>
</dbReference>
<evidence type="ECO:0000313" key="13">
    <source>
        <dbReference type="EMBL" id="MBL0387290.1"/>
    </source>
</evidence>
<dbReference type="Gene3D" id="3.50.50.60">
    <property type="entry name" value="FAD/NAD(P)-binding domain"/>
    <property type="match status" value="1"/>
</dbReference>
<accession>A0ABS1JAT2</accession>
<sequence length="484" mass="53234">MESKHVIVVGGGITGLATAYYVETKARAAGKSVTVTLLESDDKLGGKVQTEQIDGFTIERGPDSFLARKVAAVNLIRELGIDDELVGQNPASRKTYILHRKKLHRIPAGMNVGVPTQFVPFATTGLLTWAGKIRAGMDLFKPKAEVKGDQSIGLFLERRLGKEVVDYLAEPLLAGIYAGDLRNLSLRSTFPHLEGLEQKYGSLIKGMLAQAQEAKAQQKTPPQPELGARPIPNSMFLSFRTGLYRLIERLEYVLEKNGVTLRTGTAVTKVEKNAGEGSAYAVHLETGETLRADAVVMTAPTYDCARLLPEHFAQKAYLLQLPYVSVANVVLAFGKNAIDEQLEGSSGFVVPRKEGRTITACTLTSNKWPHTADKGKTLMRFYVGRAGDEQIVDKSDSDIIEKVRKDLFDTMKVEAEPLFSRITRWRKAMPQYTVGHLDRVKTFVEESRKELPGIYFAGSGFYGLGIPDCIAQGLNTAEEVIQEI</sequence>
<dbReference type="EMBL" id="JAEQNB010000003">
    <property type="protein sequence ID" value="MBL0387290.1"/>
    <property type="molecule type" value="Genomic_DNA"/>
</dbReference>
<evidence type="ECO:0000256" key="4">
    <source>
        <dbReference type="ARBA" id="ARBA00008310"/>
    </source>
</evidence>
<dbReference type="EC" id="1.3.3.15" evidence="5 11"/>
<evidence type="ECO:0000313" key="14">
    <source>
        <dbReference type="Proteomes" id="UP000602284"/>
    </source>
</evidence>
<gene>
    <name evidence="13" type="primary">hemG</name>
    <name evidence="13" type="ORF">JJB07_11570</name>
</gene>
<keyword evidence="9 11" id="KW-0560">Oxidoreductase</keyword>